<reference evidence="9" key="1">
    <citation type="submission" date="2017-01" db="EMBL/GenBank/DDBJ databases">
        <title>Genome sequence of Rouxiella sp. ERMR1:05.</title>
        <authorList>
            <person name="Kumar R."/>
            <person name="Singh D."/>
            <person name="Kumar S."/>
        </authorList>
    </citation>
    <scope>NUCLEOTIDE SEQUENCE [LARGE SCALE GENOMIC DNA]</scope>
    <source>
        <strain evidence="9">ERMR1:05</strain>
    </source>
</reference>
<dbReference type="InterPro" id="IPR051311">
    <property type="entry name" value="DedA_domain"/>
</dbReference>
<keyword evidence="5 6" id="KW-0472">Membrane</keyword>
<feature type="transmembrane region" description="Helical" evidence="6">
    <location>
        <begin position="133"/>
        <end position="153"/>
    </location>
</feature>
<proteinExistence type="predicted"/>
<keyword evidence="9" id="KW-1185">Reference proteome</keyword>
<keyword evidence="3 6" id="KW-0812">Transmembrane</keyword>
<feature type="transmembrane region" description="Helical" evidence="6">
    <location>
        <begin position="105"/>
        <end position="126"/>
    </location>
</feature>
<feature type="transmembrane region" description="Helical" evidence="6">
    <location>
        <begin position="165"/>
        <end position="185"/>
    </location>
</feature>
<keyword evidence="2" id="KW-1003">Cell membrane</keyword>
<sequence>MFALETLESLIKAHGLLFLTPLAIIEGPVVTVLAGYFVRLNYFSLATVLTVVMAGEVLGDILFYSLGRWVIGPAGQPPNWLARLGLTQPRLEKMVRSFEHKGGRLLVLAKLTHSAGALVLTGAGMARMPLIPFFFYNIIAAIPKSLFLLAIGWMFGDIIAQVNNWILYVSLGALIVLVAVGVMWLRPKE</sequence>
<feature type="domain" description="VTT" evidence="7">
    <location>
        <begin position="27"/>
        <end position="153"/>
    </location>
</feature>
<evidence type="ECO:0000256" key="1">
    <source>
        <dbReference type="ARBA" id="ARBA00004651"/>
    </source>
</evidence>
<keyword evidence="4 6" id="KW-1133">Transmembrane helix</keyword>
<protein>
    <recommendedName>
        <fullName evidence="7">VTT domain-containing protein</fullName>
    </recommendedName>
</protein>
<gene>
    <name evidence="8" type="ORF">BV494_05205</name>
</gene>
<evidence type="ECO:0000256" key="2">
    <source>
        <dbReference type="ARBA" id="ARBA00022475"/>
    </source>
</evidence>
<evidence type="ECO:0000256" key="3">
    <source>
        <dbReference type="ARBA" id="ARBA00022692"/>
    </source>
</evidence>
<evidence type="ECO:0000259" key="7">
    <source>
        <dbReference type="Pfam" id="PF09335"/>
    </source>
</evidence>
<dbReference type="Pfam" id="PF09335">
    <property type="entry name" value="VTT_dom"/>
    <property type="match status" value="1"/>
</dbReference>
<dbReference type="KEGG" id="rox:BV494_05205"/>
<comment type="subcellular location">
    <subcellularLocation>
        <location evidence="1">Cell membrane</location>
        <topology evidence="1">Multi-pass membrane protein</topology>
    </subcellularLocation>
</comment>
<evidence type="ECO:0000256" key="4">
    <source>
        <dbReference type="ARBA" id="ARBA00022989"/>
    </source>
</evidence>
<dbReference type="GO" id="GO:0005886">
    <property type="term" value="C:plasma membrane"/>
    <property type="evidence" value="ECO:0007669"/>
    <property type="project" value="UniProtKB-SubCell"/>
</dbReference>
<dbReference type="EMBL" id="CP019062">
    <property type="protein sequence ID" value="AVF34362.1"/>
    <property type="molecule type" value="Genomic_DNA"/>
</dbReference>
<name>A0A2L1UN67_9GAMM</name>
<dbReference type="PANTHER" id="PTHR42709">
    <property type="entry name" value="ALKALINE PHOSPHATASE LIKE PROTEIN"/>
    <property type="match status" value="1"/>
</dbReference>
<dbReference type="RefSeq" id="WP_104921891.1">
    <property type="nucleotide sequence ID" value="NZ_CP019062.1"/>
</dbReference>
<feature type="transmembrane region" description="Helical" evidence="6">
    <location>
        <begin position="16"/>
        <end position="38"/>
    </location>
</feature>
<feature type="transmembrane region" description="Helical" evidence="6">
    <location>
        <begin position="45"/>
        <end position="66"/>
    </location>
</feature>
<accession>A0A2L1UN67</accession>
<dbReference type="OrthoDB" id="9780918at2"/>
<dbReference type="AlphaFoldDB" id="A0A2L1UN67"/>
<dbReference type="Proteomes" id="UP000239197">
    <property type="component" value="Chromosome"/>
</dbReference>
<dbReference type="InterPro" id="IPR032816">
    <property type="entry name" value="VTT_dom"/>
</dbReference>
<evidence type="ECO:0000256" key="6">
    <source>
        <dbReference type="SAM" id="Phobius"/>
    </source>
</evidence>
<evidence type="ECO:0000256" key="5">
    <source>
        <dbReference type="ARBA" id="ARBA00023136"/>
    </source>
</evidence>
<organism evidence="8 9">
    <name type="scientific">Rahnella sikkimica</name>
    <dbReference type="NCBI Taxonomy" id="1805933"/>
    <lineage>
        <taxon>Bacteria</taxon>
        <taxon>Pseudomonadati</taxon>
        <taxon>Pseudomonadota</taxon>
        <taxon>Gammaproteobacteria</taxon>
        <taxon>Enterobacterales</taxon>
        <taxon>Yersiniaceae</taxon>
        <taxon>Rahnella</taxon>
    </lineage>
</organism>
<evidence type="ECO:0000313" key="9">
    <source>
        <dbReference type="Proteomes" id="UP000239197"/>
    </source>
</evidence>
<evidence type="ECO:0000313" key="8">
    <source>
        <dbReference type="EMBL" id="AVF34362.1"/>
    </source>
</evidence>
<dbReference type="PANTHER" id="PTHR42709:SF6">
    <property type="entry name" value="UNDECAPRENYL PHOSPHATE TRANSPORTER A"/>
    <property type="match status" value="1"/>
</dbReference>